<evidence type="ECO:0000313" key="2">
    <source>
        <dbReference type="EMBL" id="THH03958.1"/>
    </source>
</evidence>
<comment type="caution">
    <text evidence="2">The sequence shown here is derived from an EMBL/GenBank/DDBJ whole genome shotgun (WGS) entry which is preliminary data.</text>
</comment>
<dbReference type="AlphaFoldDB" id="A0A4S4L0B8"/>
<proteinExistence type="predicted"/>
<accession>A0A4S4L0B8</accession>
<feature type="compositionally biased region" description="Polar residues" evidence="1">
    <location>
        <begin position="316"/>
        <end position="329"/>
    </location>
</feature>
<keyword evidence="3" id="KW-1185">Reference proteome</keyword>
<dbReference type="Proteomes" id="UP000308199">
    <property type="component" value="Unassembled WGS sequence"/>
</dbReference>
<organism evidence="2 3">
    <name type="scientific">Phellinidium pouzarii</name>
    <dbReference type="NCBI Taxonomy" id="167371"/>
    <lineage>
        <taxon>Eukaryota</taxon>
        <taxon>Fungi</taxon>
        <taxon>Dikarya</taxon>
        <taxon>Basidiomycota</taxon>
        <taxon>Agaricomycotina</taxon>
        <taxon>Agaricomycetes</taxon>
        <taxon>Hymenochaetales</taxon>
        <taxon>Hymenochaetaceae</taxon>
        <taxon>Phellinidium</taxon>
    </lineage>
</organism>
<name>A0A4S4L0B8_9AGAM</name>
<protein>
    <submittedName>
        <fullName evidence="2">Uncharacterized protein</fullName>
    </submittedName>
</protein>
<gene>
    <name evidence="2" type="ORF">EW145_g5875</name>
</gene>
<dbReference type="EMBL" id="SGPK01000392">
    <property type="protein sequence ID" value="THH03958.1"/>
    <property type="molecule type" value="Genomic_DNA"/>
</dbReference>
<evidence type="ECO:0000313" key="3">
    <source>
        <dbReference type="Proteomes" id="UP000308199"/>
    </source>
</evidence>
<evidence type="ECO:0000256" key="1">
    <source>
        <dbReference type="SAM" id="MobiDB-lite"/>
    </source>
</evidence>
<sequence>MPVDFISADAYSQQAPPAIYIQHRHRRRSSSLFALDTLSPPSPPLTPSTSVSACEPTSMTGEIPIIFAFLTTNSVSTEDRLTQMALLKPSLPPLAKFSPMSAFFPMNSSTGSLNTIGTRAFGTIRQSSSNCSNDPRCSVFGNLSMTDSPVDEKFGISRSPTTPMPLSISLSQHLISQSESTPGVQVLDYDVGQKKLSDVPHFTPSACSTFLPFDEAEKSTPSVFSNNLTRSMTHGTLRISNDSHLNIMDPRNKCISELPMFSSSQSLSTIQFAAITPTQSCFSGTALSPCISDIDDKTPTQATFLKRHALVKPLSRSSQQNLRLGTDNASSLRTSSSTSDLKKHFCYPQSEQIRKPASTYIPGEVTGGAKEDRSIFNDVNNIPSLGSTNLPVPYLRHAQWLRDTVVELWIDQEGFRAIRPKFYLASVSNGLPHSPRSDQRTLRGKEDDPLYTTVAEFLPVSRTPHFFHYAALDRAPTLNRITVNGDETRDYIARTATLLLREDGVFFVHGTEDNRIEPERIVRLNWRFEYFVSSRRPDGRSAHRGEKVLTPLSFSCTPALLDRARANKVKVLHIMKKTLFPNFVAQKLEPPDLPMLTTRLSSSSLVSIPVSDSHSSVSSQKSSGGIFAKASARIRRGSASESASRPLPFPPFKFQIPAAEHEAPSWKPQRDIIG</sequence>
<dbReference type="OrthoDB" id="3269398at2759"/>
<feature type="region of interest" description="Disordered" evidence="1">
    <location>
        <begin position="316"/>
        <end position="336"/>
    </location>
</feature>
<reference evidence="2 3" key="1">
    <citation type="submission" date="2019-02" db="EMBL/GenBank/DDBJ databases">
        <title>Genome sequencing of the rare red list fungi Phellinidium pouzarii.</title>
        <authorList>
            <person name="Buettner E."/>
            <person name="Kellner H."/>
        </authorList>
    </citation>
    <scope>NUCLEOTIDE SEQUENCE [LARGE SCALE GENOMIC DNA]</scope>
    <source>
        <strain evidence="2 3">DSM 108285</strain>
    </source>
</reference>